<dbReference type="GO" id="GO:0005524">
    <property type="term" value="F:ATP binding"/>
    <property type="evidence" value="ECO:0007669"/>
    <property type="project" value="InterPro"/>
</dbReference>
<sequence length="248" mass="28853">MDTWWNNVKELEEVDTVRSWVLWDRPLGRTHQPSFSTKACAAVNPQARALIHSPKEDRVLQWQPIRHDTIVWRKYTRAEGEDIHPNDIEESLLHPPKGNVHCDLKPENILVFVNDHGVKQLKIVDFGLTKEPGREEETSRFRFRGTPLYMSPESFVFGEVEAGLDIWSLGCIVMMMICGKLPWSGLKRDSFVRWLALSNEEPELYLPQNMSENAKDFLRKCLVRDPRKRWTAKMLLNHPFAVEGHILS</sequence>
<dbReference type="AlphaFoldDB" id="A0A8K0DP35"/>
<dbReference type="OrthoDB" id="25592at2759"/>
<dbReference type="InterPro" id="IPR052751">
    <property type="entry name" value="Plant_MAPKKK"/>
</dbReference>
<name>A0A8K0DP35_9ROSA</name>
<dbReference type="Pfam" id="PF00069">
    <property type="entry name" value="Pkinase"/>
    <property type="match status" value="1"/>
</dbReference>
<accession>A0A8K0DP35</accession>
<dbReference type="GO" id="GO:0007165">
    <property type="term" value="P:signal transduction"/>
    <property type="evidence" value="ECO:0007669"/>
    <property type="project" value="TreeGrafter"/>
</dbReference>
<dbReference type="InterPro" id="IPR000719">
    <property type="entry name" value="Prot_kinase_dom"/>
</dbReference>
<comment type="caution">
    <text evidence="2">The sequence shown here is derived from an EMBL/GenBank/DDBJ whole genome shotgun (WGS) entry which is preliminary data.</text>
</comment>
<dbReference type="InterPro" id="IPR011009">
    <property type="entry name" value="Kinase-like_dom_sf"/>
</dbReference>
<gene>
    <name evidence="2" type="ORF">FNV43_RR21832</name>
</gene>
<proteinExistence type="predicted"/>
<dbReference type="EMBL" id="VOIH02000010">
    <property type="protein sequence ID" value="KAF3434747.1"/>
    <property type="molecule type" value="Genomic_DNA"/>
</dbReference>
<evidence type="ECO:0000313" key="2">
    <source>
        <dbReference type="EMBL" id="KAF3434747.1"/>
    </source>
</evidence>
<reference evidence="2" key="1">
    <citation type="submission" date="2020-03" db="EMBL/GenBank/DDBJ databases">
        <title>A high-quality chromosome-level genome assembly of a woody plant with both climbing and erect habits, Rhamnella rubrinervis.</title>
        <authorList>
            <person name="Lu Z."/>
            <person name="Yang Y."/>
            <person name="Zhu X."/>
            <person name="Sun Y."/>
        </authorList>
    </citation>
    <scope>NUCLEOTIDE SEQUENCE</scope>
    <source>
        <strain evidence="2">BYM</strain>
        <tissue evidence="2">Leaf</tissue>
    </source>
</reference>
<dbReference type="GO" id="GO:0004672">
    <property type="term" value="F:protein kinase activity"/>
    <property type="evidence" value="ECO:0007669"/>
    <property type="project" value="InterPro"/>
</dbReference>
<dbReference type="Proteomes" id="UP000796880">
    <property type="component" value="Unassembled WGS sequence"/>
</dbReference>
<feature type="domain" description="Protein kinase" evidence="1">
    <location>
        <begin position="1"/>
        <end position="241"/>
    </location>
</feature>
<keyword evidence="3" id="KW-1185">Reference proteome</keyword>
<dbReference type="SMART" id="SM00220">
    <property type="entry name" value="S_TKc"/>
    <property type="match status" value="1"/>
</dbReference>
<dbReference type="PROSITE" id="PS50011">
    <property type="entry name" value="PROTEIN_KINASE_DOM"/>
    <property type="match status" value="1"/>
</dbReference>
<evidence type="ECO:0000313" key="3">
    <source>
        <dbReference type="Proteomes" id="UP000796880"/>
    </source>
</evidence>
<organism evidence="2 3">
    <name type="scientific">Rhamnella rubrinervis</name>
    <dbReference type="NCBI Taxonomy" id="2594499"/>
    <lineage>
        <taxon>Eukaryota</taxon>
        <taxon>Viridiplantae</taxon>
        <taxon>Streptophyta</taxon>
        <taxon>Embryophyta</taxon>
        <taxon>Tracheophyta</taxon>
        <taxon>Spermatophyta</taxon>
        <taxon>Magnoliopsida</taxon>
        <taxon>eudicotyledons</taxon>
        <taxon>Gunneridae</taxon>
        <taxon>Pentapetalae</taxon>
        <taxon>rosids</taxon>
        <taxon>fabids</taxon>
        <taxon>Rosales</taxon>
        <taxon>Rhamnaceae</taxon>
        <taxon>rhamnoid group</taxon>
        <taxon>Rhamneae</taxon>
        <taxon>Rhamnella</taxon>
    </lineage>
</organism>
<evidence type="ECO:0000259" key="1">
    <source>
        <dbReference type="PROSITE" id="PS50011"/>
    </source>
</evidence>
<protein>
    <recommendedName>
        <fullName evidence="1">Protein kinase domain-containing protein</fullName>
    </recommendedName>
</protein>
<dbReference type="SUPFAM" id="SSF56112">
    <property type="entry name" value="Protein kinase-like (PK-like)"/>
    <property type="match status" value="1"/>
</dbReference>
<dbReference type="PANTHER" id="PTHR48011">
    <property type="entry name" value="CCR4-NOT TRANSCRIPTIONAL COMPLEX SUBUNIT CAF120-RELATED"/>
    <property type="match status" value="1"/>
</dbReference>
<dbReference type="Gene3D" id="1.10.510.10">
    <property type="entry name" value="Transferase(Phosphotransferase) domain 1"/>
    <property type="match status" value="1"/>
</dbReference>
<dbReference type="PANTHER" id="PTHR48011:SF51">
    <property type="entry name" value="PROTEIN KINASE SUPERFAMILY PROTEIN"/>
    <property type="match status" value="1"/>
</dbReference>